<dbReference type="AlphaFoldDB" id="A0A0A2XR90"/>
<keyword evidence="7" id="KW-0560">Oxidoreductase</keyword>
<keyword evidence="16" id="KW-1185">Reference proteome</keyword>
<dbReference type="InterPro" id="IPR029045">
    <property type="entry name" value="ClpP/crotonase-like_dom_sf"/>
</dbReference>
<feature type="domain" description="3-hydroxyacyl-CoA dehydrogenase C-terminal" evidence="13">
    <location>
        <begin position="501"/>
        <end position="594"/>
    </location>
</feature>
<gene>
    <name evidence="15" type="ORF">P375_02695</name>
</gene>
<dbReference type="UniPathway" id="UPA00659"/>
<name>A0A0A2XR90_9PAST</name>
<reference evidence="15 16" key="1">
    <citation type="submission" date="2014-08" db="EMBL/GenBank/DDBJ databases">
        <title>Chaperone-usher fimbriae in a diverse selection of Gallibacterium genomes.</title>
        <authorList>
            <person name="Kudirkiene E."/>
            <person name="Bager R.J."/>
            <person name="Johnson T.J."/>
            <person name="Bojesen A.M."/>
        </authorList>
    </citation>
    <scope>NUCLEOTIDE SEQUENCE [LARGE SCALE GENOMIC DNA]</scope>
    <source>
        <strain evidence="15 16">CCM5976</strain>
    </source>
</reference>
<dbReference type="InterPro" id="IPR006108">
    <property type="entry name" value="3HC_DH_C"/>
</dbReference>
<dbReference type="PROSITE" id="PS00067">
    <property type="entry name" value="3HCDH"/>
    <property type="match status" value="1"/>
</dbReference>
<evidence type="ECO:0000256" key="6">
    <source>
        <dbReference type="ARBA" id="ARBA00022963"/>
    </source>
</evidence>
<dbReference type="Gene3D" id="3.40.50.720">
    <property type="entry name" value="NAD(P)-binding Rossmann-like Domain"/>
    <property type="match status" value="1"/>
</dbReference>
<comment type="similarity">
    <text evidence="2">In the central section; belongs to the 3-hydroxyacyl-CoA dehydrogenase family.</text>
</comment>
<dbReference type="GO" id="GO:0016509">
    <property type="term" value="F:long-chain (3S)-3-hydroxyacyl-CoA dehydrogenase (NAD+) activity"/>
    <property type="evidence" value="ECO:0007669"/>
    <property type="project" value="TreeGrafter"/>
</dbReference>
<evidence type="ECO:0000259" key="13">
    <source>
        <dbReference type="Pfam" id="PF00725"/>
    </source>
</evidence>
<dbReference type="CDD" id="cd06558">
    <property type="entry name" value="crotonase-like"/>
    <property type="match status" value="1"/>
</dbReference>
<dbReference type="InterPro" id="IPR036291">
    <property type="entry name" value="NAD(P)-bd_dom_sf"/>
</dbReference>
<evidence type="ECO:0000256" key="5">
    <source>
        <dbReference type="ARBA" id="ARBA00022832"/>
    </source>
</evidence>
<evidence type="ECO:0000313" key="15">
    <source>
        <dbReference type="EMBL" id="KGQ33507.1"/>
    </source>
</evidence>
<dbReference type="Gene3D" id="3.90.226.10">
    <property type="entry name" value="2-enoyl-CoA Hydratase, Chain A, domain 1"/>
    <property type="match status" value="1"/>
</dbReference>
<dbReference type="GO" id="GO:0070403">
    <property type="term" value="F:NAD+ binding"/>
    <property type="evidence" value="ECO:0007669"/>
    <property type="project" value="InterPro"/>
</dbReference>
<evidence type="ECO:0000256" key="12">
    <source>
        <dbReference type="ARBA" id="ARBA00049556"/>
    </source>
</evidence>
<dbReference type="InterPro" id="IPR008927">
    <property type="entry name" value="6-PGluconate_DH-like_C_sf"/>
</dbReference>
<dbReference type="Proteomes" id="UP000030418">
    <property type="component" value="Unassembled WGS sequence"/>
</dbReference>
<protein>
    <recommendedName>
        <fullName evidence="4">enoyl-CoA hydratase</fullName>
        <ecNumber evidence="4">4.2.1.17</ecNumber>
    </recommendedName>
</protein>
<dbReference type="EMBL" id="JPXY01000014">
    <property type="protein sequence ID" value="KGQ33507.1"/>
    <property type="molecule type" value="Genomic_DNA"/>
</dbReference>
<dbReference type="InterPro" id="IPR006176">
    <property type="entry name" value="3-OHacyl-CoA_DH_NAD-bd"/>
</dbReference>
<evidence type="ECO:0000256" key="2">
    <source>
        <dbReference type="ARBA" id="ARBA00007005"/>
    </source>
</evidence>
<dbReference type="FunFam" id="3.40.50.720:FF:000009">
    <property type="entry name" value="Fatty oxidation complex, alpha subunit"/>
    <property type="match status" value="1"/>
</dbReference>
<dbReference type="GO" id="GO:0004300">
    <property type="term" value="F:enoyl-CoA hydratase activity"/>
    <property type="evidence" value="ECO:0007669"/>
    <property type="project" value="UniProtKB-EC"/>
</dbReference>
<evidence type="ECO:0000256" key="4">
    <source>
        <dbReference type="ARBA" id="ARBA00012076"/>
    </source>
</evidence>
<keyword evidence="10" id="KW-0456">Lyase</keyword>
<proteinExistence type="inferred from homology"/>
<evidence type="ECO:0000259" key="14">
    <source>
        <dbReference type="Pfam" id="PF02737"/>
    </source>
</evidence>
<dbReference type="SUPFAM" id="SSF48179">
    <property type="entry name" value="6-phosphogluconate dehydrogenase C-terminal domain-like"/>
    <property type="match status" value="2"/>
</dbReference>
<organism evidence="15 16">
    <name type="scientific">Gallibacterium genomosp. 2</name>
    <dbReference type="NCBI Taxonomy" id="155517"/>
    <lineage>
        <taxon>Bacteria</taxon>
        <taxon>Pseudomonadati</taxon>
        <taxon>Pseudomonadota</taxon>
        <taxon>Gammaproteobacteria</taxon>
        <taxon>Pasteurellales</taxon>
        <taxon>Pasteurellaceae</taxon>
        <taxon>Gallibacterium</taxon>
    </lineage>
</organism>
<dbReference type="Gene3D" id="1.10.1040.50">
    <property type="match status" value="1"/>
</dbReference>
<dbReference type="InterPro" id="IPR006180">
    <property type="entry name" value="3-OHacyl-CoA_DH_CS"/>
</dbReference>
<accession>A0A0A2XR90</accession>
<evidence type="ECO:0000256" key="11">
    <source>
        <dbReference type="ARBA" id="ARBA00023268"/>
    </source>
</evidence>
<evidence type="ECO:0000256" key="8">
    <source>
        <dbReference type="ARBA" id="ARBA00023027"/>
    </source>
</evidence>
<evidence type="ECO:0000256" key="3">
    <source>
        <dbReference type="ARBA" id="ARBA00008750"/>
    </source>
</evidence>
<dbReference type="SUPFAM" id="SSF52096">
    <property type="entry name" value="ClpP/crotonase"/>
    <property type="match status" value="1"/>
</dbReference>
<keyword evidence="6" id="KW-0442">Lipid degradation</keyword>
<dbReference type="RefSeq" id="WP_039134051.1">
    <property type="nucleotide sequence ID" value="NZ_JPXY01000014.1"/>
</dbReference>
<evidence type="ECO:0000256" key="7">
    <source>
        <dbReference type="ARBA" id="ARBA00023002"/>
    </source>
</evidence>
<dbReference type="Pfam" id="PF00725">
    <property type="entry name" value="3HCDH"/>
    <property type="match status" value="1"/>
</dbReference>
<sequence length="715" mass="80665">MNTLQQNTQHSPFTLSIDDQQIASLIVNVTDKKRNTLSAEFVDQMLQLLNNLPKETKGLIFYSSKKNNFIQGFDLNSLMGKSDNELEAFLDKIHRLMETIRQLPFPTVAAIHGSCFGLGLELALAFQYRIASDDINTQFAMPQVRSGIVPFADAISALVSHVGLKKALSILLSGDKFDVHTMQSLNCINDVVPQSLLLPTAFEFFSKKTLVAKTLSKTAKLWQQIQGYWHNNPIFRHILFDAAENKEWLGPIDNYPAMAKIIEILKQPTHPLRLEVERQAFISLFNSDNSKVLRSLEQTKRAMRLQYEARGNNVRDVNKLAIIGGGFMGAGIAYITVRNAKIPVRIKDIHPSGISKALHLTHSLLQQEVGKKLLSSGEMQQLMYLISGGERFLAAPDADFVIEAVYEDLATKQQVLEESEVFYSEHTIFATNTSTLSIADIASVANRPENVIGFHYFSPISNRKMLEIIPHPKTSEKTIATAIHFAIQQGKIPLLVSDKPGFFVNRILIPYLLEAFYCLCDGEAVDFIDRALQEFGFEIGPLAMLDDFGLDLFAKMLPSLERHYGMRFAVPAKLGNLIRDQRKGSKNRRGFYLYHSQNGQRSMVDKSIYYVMETISENNLESEQVVRRCILMMINEAARCLEEGVINDPNEGNMASVLGVFFPEFRGGIYAYIEHIGAISIVKALNDHVKLYGERFLPCDWLLNKAEQEQQLMQR</sequence>
<keyword evidence="9" id="KW-0443">Lipid metabolism</keyword>
<dbReference type="Pfam" id="PF00378">
    <property type="entry name" value="ECH_1"/>
    <property type="match status" value="1"/>
</dbReference>
<dbReference type="PANTHER" id="PTHR43612">
    <property type="entry name" value="TRIFUNCTIONAL ENZYME SUBUNIT ALPHA"/>
    <property type="match status" value="1"/>
</dbReference>
<evidence type="ECO:0000256" key="9">
    <source>
        <dbReference type="ARBA" id="ARBA00023098"/>
    </source>
</evidence>
<dbReference type="GO" id="GO:0006635">
    <property type="term" value="P:fatty acid beta-oxidation"/>
    <property type="evidence" value="ECO:0007669"/>
    <property type="project" value="UniProtKB-UniPathway"/>
</dbReference>
<dbReference type="PANTHER" id="PTHR43612:SF3">
    <property type="entry name" value="TRIFUNCTIONAL ENZYME SUBUNIT ALPHA, MITOCHONDRIAL"/>
    <property type="match status" value="1"/>
</dbReference>
<feature type="domain" description="3-hydroxyacyl-CoA dehydrogenase NAD binding" evidence="14">
    <location>
        <begin position="319"/>
        <end position="498"/>
    </location>
</feature>
<dbReference type="SUPFAM" id="SSF51735">
    <property type="entry name" value="NAD(P)-binding Rossmann-fold domains"/>
    <property type="match status" value="1"/>
</dbReference>
<dbReference type="InterPro" id="IPR001753">
    <property type="entry name" value="Enoyl-CoA_hydra/iso"/>
</dbReference>
<dbReference type="InterPro" id="IPR050136">
    <property type="entry name" value="FA_oxidation_alpha_subunit"/>
</dbReference>
<comment type="catalytic activity">
    <reaction evidence="12">
        <text>a (3S)-3-hydroxyacyl-CoA + NAD(+) = a 3-oxoacyl-CoA + NADH + H(+)</text>
        <dbReference type="Rhea" id="RHEA:22432"/>
        <dbReference type="ChEBI" id="CHEBI:15378"/>
        <dbReference type="ChEBI" id="CHEBI:57318"/>
        <dbReference type="ChEBI" id="CHEBI:57540"/>
        <dbReference type="ChEBI" id="CHEBI:57945"/>
        <dbReference type="ChEBI" id="CHEBI:90726"/>
        <dbReference type="EC" id="1.1.1.35"/>
    </reaction>
</comment>
<evidence type="ECO:0000256" key="10">
    <source>
        <dbReference type="ARBA" id="ARBA00023239"/>
    </source>
</evidence>
<comment type="similarity">
    <text evidence="3">In the N-terminal section; belongs to the enoyl-CoA hydratase/isomerase family.</text>
</comment>
<keyword evidence="8" id="KW-0520">NAD</keyword>
<evidence type="ECO:0000256" key="1">
    <source>
        <dbReference type="ARBA" id="ARBA00005005"/>
    </source>
</evidence>
<dbReference type="EC" id="4.2.1.17" evidence="4"/>
<keyword evidence="11" id="KW-0511">Multifunctional enzyme</keyword>
<keyword evidence="5" id="KW-0276">Fatty acid metabolism</keyword>
<comment type="caution">
    <text evidence="15">The sequence shown here is derived from an EMBL/GenBank/DDBJ whole genome shotgun (WGS) entry which is preliminary data.</text>
</comment>
<comment type="pathway">
    <text evidence="1">Lipid metabolism; fatty acid beta-oxidation.</text>
</comment>
<dbReference type="Pfam" id="PF02737">
    <property type="entry name" value="3HCDH_N"/>
    <property type="match status" value="1"/>
</dbReference>
<evidence type="ECO:0000313" key="16">
    <source>
        <dbReference type="Proteomes" id="UP000030418"/>
    </source>
</evidence>